<dbReference type="Gene3D" id="3.40.390.10">
    <property type="entry name" value="Collagenase (Catalytic Domain)"/>
    <property type="match status" value="1"/>
</dbReference>
<protein>
    <recommendedName>
        <fullName evidence="4">Metallo-peptidase family M12B Reprolysin-like</fullName>
    </recommendedName>
</protein>
<dbReference type="GO" id="GO:0008237">
    <property type="term" value="F:metallopeptidase activity"/>
    <property type="evidence" value="ECO:0007669"/>
    <property type="project" value="InterPro"/>
</dbReference>
<dbReference type="RefSeq" id="WP_208670822.1">
    <property type="nucleotide sequence ID" value="NZ_CP024767.1"/>
</dbReference>
<sequence length="235" mass="26793">MTKGKASQIIDDLKDGKIENNKVAQNDTPTPVRHRRSLVNDGQSDRPKKPILLLVFIHDDLNDYDKGKLYDNYFSWLETELEEISGRAVTVIFNSQSTTPKMTNYNYKNENAAEALRGWENKVKELTSKAENTFPFNPNLDKFLLLTRSKINSSVAGIASNRGQSAMATIDSYLTPAHEIGHMFGATHEDSDIVYDGWWHDTIMKYDANSPVRGNYYHFSEKNRGNISNYLSQFD</sequence>
<dbReference type="EMBL" id="CP024767">
    <property type="protein sequence ID" value="QAY83446.1"/>
    <property type="molecule type" value="Genomic_DNA"/>
</dbReference>
<dbReference type="AlphaFoldDB" id="A0A4P6G0G5"/>
<name>A0A4P6G0G5_9PSED</name>
<accession>A0A4P6G0G5</accession>
<dbReference type="Proteomes" id="UP000291121">
    <property type="component" value="Chromosome"/>
</dbReference>
<organism evidence="2 3">
    <name type="scientific">Pseudomonas arsenicoxydans</name>
    <dbReference type="NCBI Taxonomy" id="702115"/>
    <lineage>
        <taxon>Bacteria</taxon>
        <taxon>Pseudomonadati</taxon>
        <taxon>Pseudomonadota</taxon>
        <taxon>Gammaproteobacteria</taxon>
        <taxon>Pseudomonadales</taxon>
        <taxon>Pseudomonadaceae</taxon>
        <taxon>Pseudomonas</taxon>
    </lineage>
</organism>
<dbReference type="InterPro" id="IPR024079">
    <property type="entry name" value="MetalloPept_cat_dom_sf"/>
</dbReference>
<evidence type="ECO:0008006" key="4">
    <source>
        <dbReference type="Google" id="ProtNLM"/>
    </source>
</evidence>
<proteinExistence type="predicted"/>
<keyword evidence="3" id="KW-1185">Reference proteome</keyword>
<gene>
    <name evidence="2" type="ORF">CUN61_05425</name>
</gene>
<reference evidence="2 3" key="1">
    <citation type="submission" date="2017-11" db="EMBL/GenBank/DDBJ databases">
        <title>Genome sequence of Pseudomonas arsenicoxydans ACM1.</title>
        <authorList>
            <person name="Nascimento F.X."/>
        </authorList>
    </citation>
    <scope>NUCLEOTIDE SEQUENCE [LARGE SCALE GENOMIC DNA]</scope>
    <source>
        <strain evidence="2 3">ACM1</strain>
    </source>
</reference>
<evidence type="ECO:0000313" key="2">
    <source>
        <dbReference type="EMBL" id="QAY83446.1"/>
    </source>
</evidence>
<feature type="region of interest" description="Disordered" evidence="1">
    <location>
        <begin position="16"/>
        <end position="44"/>
    </location>
</feature>
<evidence type="ECO:0000313" key="3">
    <source>
        <dbReference type="Proteomes" id="UP000291121"/>
    </source>
</evidence>
<dbReference type="SUPFAM" id="SSF55486">
    <property type="entry name" value="Metalloproteases ('zincins'), catalytic domain"/>
    <property type="match status" value="1"/>
</dbReference>
<evidence type="ECO:0000256" key="1">
    <source>
        <dbReference type="SAM" id="MobiDB-lite"/>
    </source>
</evidence>